<dbReference type="SUPFAM" id="SSF56784">
    <property type="entry name" value="HAD-like"/>
    <property type="match status" value="1"/>
</dbReference>
<evidence type="ECO:0000256" key="1">
    <source>
        <dbReference type="SAM" id="MobiDB-lite"/>
    </source>
</evidence>
<feature type="region of interest" description="Disordered" evidence="1">
    <location>
        <begin position="23"/>
        <end position="62"/>
    </location>
</feature>
<evidence type="ECO:0000313" key="3">
    <source>
        <dbReference type="Proteomes" id="UP000694700"/>
    </source>
</evidence>
<dbReference type="InterPro" id="IPR013954">
    <property type="entry name" value="PNK3P"/>
</dbReference>
<sequence length="406" mass="45926">SKVPGPGRRSCCKEVTCNQLPYRSRLPRATKRPHSPEDDAPCTKRGRGGDGDDDEDEETSAEEKLKQLQALAQKKSVKIHWQQIGSLLLFTVAGLPDSSKIAGLDIDGCIITTKSGKVFPTSPDDWRILFPEIQPRLASKLRPEVFKSKVEDILQTLQLPIHVFASTAPGIYRKPVIGMWEHLCEKANCGVTVDVSQSFYVGGELSQVLTSFKNFSNLSLLNNNSLMISNNVLCFYLLVQRKFDFKRRLYDPPDASLTSTKQEVIVAVGLPRCDKSTFFQTHIIPKGYVYVNRDILGSWQQCVSACERALKEGRNVVVDNTNPDPESRKRRFNFTASLEQAKHNNRVIGFLLHYVPVNDMVIHSYNLWLPINWLPVEGFSEILQINFVPSFSDKRSEFLFRQFSEG</sequence>
<dbReference type="PANTHER" id="PTHR12083:SF9">
    <property type="entry name" value="BIFUNCTIONAL POLYNUCLEOTIDE PHOSPHATASE_KINASE"/>
    <property type="match status" value="1"/>
</dbReference>
<protein>
    <submittedName>
        <fullName evidence="2">Polynucleotide kinase 3'-phosphatase</fullName>
    </submittedName>
</protein>
<dbReference type="GO" id="GO:0005634">
    <property type="term" value="C:nucleus"/>
    <property type="evidence" value="ECO:0007669"/>
    <property type="project" value="TreeGrafter"/>
</dbReference>
<dbReference type="GO" id="GO:0006281">
    <property type="term" value="P:DNA repair"/>
    <property type="evidence" value="ECO:0007669"/>
    <property type="project" value="TreeGrafter"/>
</dbReference>
<dbReference type="GO" id="GO:0046403">
    <property type="term" value="F:polynucleotide 3'-phosphatase activity"/>
    <property type="evidence" value="ECO:0007669"/>
    <property type="project" value="TreeGrafter"/>
</dbReference>
<reference evidence="2" key="1">
    <citation type="submission" date="2025-08" db="UniProtKB">
        <authorList>
            <consortium name="Ensembl"/>
        </authorList>
    </citation>
    <scope>IDENTIFICATION</scope>
</reference>
<accession>A0A8C2BLE5</accession>
<dbReference type="InterPro" id="IPR027417">
    <property type="entry name" value="P-loop_NTPase"/>
</dbReference>
<dbReference type="PANTHER" id="PTHR12083">
    <property type="entry name" value="BIFUNCTIONAL POLYNUCLEOTIDE PHOSPHATASE/KINASE"/>
    <property type="match status" value="1"/>
</dbReference>
<name>A0A8C2BLE5_CYPCA</name>
<dbReference type="Pfam" id="PF08645">
    <property type="entry name" value="PNK3P"/>
    <property type="match status" value="2"/>
</dbReference>
<proteinExistence type="predicted"/>
<dbReference type="AlphaFoldDB" id="A0A8C2BLE5"/>
<dbReference type="InterPro" id="IPR023214">
    <property type="entry name" value="HAD_sf"/>
</dbReference>
<feature type="compositionally biased region" description="Acidic residues" evidence="1">
    <location>
        <begin position="51"/>
        <end position="60"/>
    </location>
</feature>
<dbReference type="SUPFAM" id="SSF52540">
    <property type="entry name" value="P-loop containing nucleoside triphosphate hydrolases"/>
    <property type="match status" value="1"/>
</dbReference>
<dbReference type="InterPro" id="IPR036412">
    <property type="entry name" value="HAD-like_sf"/>
</dbReference>
<dbReference type="Ensembl" id="ENSCCRT00015124971.1">
    <property type="protein sequence ID" value="ENSCCRP00015121137.1"/>
    <property type="gene ID" value="ENSCCRG00015047632.1"/>
</dbReference>
<dbReference type="Proteomes" id="UP000694700">
    <property type="component" value="Unplaced"/>
</dbReference>
<organism evidence="2 3">
    <name type="scientific">Cyprinus carpio</name>
    <name type="common">Common carp</name>
    <dbReference type="NCBI Taxonomy" id="7962"/>
    <lineage>
        <taxon>Eukaryota</taxon>
        <taxon>Metazoa</taxon>
        <taxon>Chordata</taxon>
        <taxon>Craniata</taxon>
        <taxon>Vertebrata</taxon>
        <taxon>Euteleostomi</taxon>
        <taxon>Actinopterygii</taxon>
        <taxon>Neopterygii</taxon>
        <taxon>Teleostei</taxon>
        <taxon>Ostariophysi</taxon>
        <taxon>Cypriniformes</taxon>
        <taxon>Cyprinidae</taxon>
        <taxon>Cyprininae</taxon>
        <taxon>Cyprinus</taxon>
    </lineage>
</organism>
<dbReference type="GO" id="GO:0046404">
    <property type="term" value="F:ATP-dependent polydeoxyribonucleotide 5'-hydroxyl-kinase activity"/>
    <property type="evidence" value="ECO:0007669"/>
    <property type="project" value="TreeGrafter"/>
</dbReference>
<dbReference type="GO" id="GO:0003690">
    <property type="term" value="F:double-stranded DNA binding"/>
    <property type="evidence" value="ECO:0007669"/>
    <property type="project" value="TreeGrafter"/>
</dbReference>
<evidence type="ECO:0000313" key="2">
    <source>
        <dbReference type="Ensembl" id="ENSCCRP00015121137.1"/>
    </source>
</evidence>
<dbReference type="Gene3D" id="3.40.50.1000">
    <property type="entry name" value="HAD superfamily/HAD-like"/>
    <property type="match status" value="2"/>
</dbReference>
<dbReference type="Gene3D" id="3.40.50.300">
    <property type="entry name" value="P-loop containing nucleotide triphosphate hydrolases"/>
    <property type="match status" value="1"/>
</dbReference>